<name>A0A101ERV0_9THEM</name>
<keyword evidence="1 3" id="KW-0456">Lyase</keyword>
<evidence type="ECO:0000259" key="2">
    <source>
        <dbReference type="Pfam" id="PF00206"/>
    </source>
</evidence>
<dbReference type="PANTHER" id="PTHR42696:SF2">
    <property type="entry name" value="ASPARTATE AMMONIA-LYASE"/>
    <property type="match status" value="1"/>
</dbReference>
<dbReference type="CDD" id="cd01357">
    <property type="entry name" value="Aspartase"/>
    <property type="match status" value="1"/>
</dbReference>
<organism evidence="3 4">
    <name type="scientific">Thermotoga petrophila</name>
    <dbReference type="NCBI Taxonomy" id="93929"/>
    <lineage>
        <taxon>Bacteria</taxon>
        <taxon>Thermotogati</taxon>
        <taxon>Thermotogota</taxon>
        <taxon>Thermotogae</taxon>
        <taxon>Thermotogales</taxon>
        <taxon>Thermotogaceae</taxon>
        <taxon>Thermotoga</taxon>
    </lineage>
</organism>
<dbReference type="Gene3D" id="1.20.200.10">
    <property type="entry name" value="Fumarase/aspartase (Central domain)"/>
    <property type="match status" value="1"/>
</dbReference>
<dbReference type="InterPro" id="IPR022761">
    <property type="entry name" value="Fumarate_lyase_N"/>
</dbReference>
<feature type="domain" description="Fumarate lyase N-terminal" evidence="2">
    <location>
        <begin position="9"/>
        <end position="335"/>
    </location>
</feature>
<dbReference type="PROSITE" id="PS00163">
    <property type="entry name" value="FUMARATE_LYASES"/>
    <property type="match status" value="1"/>
</dbReference>
<protein>
    <submittedName>
        <fullName evidence="3">Fumarate lyase</fullName>
    </submittedName>
</protein>
<dbReference type="GO" id="GO:0006531">
    <property type="term" value="P:aspartate metabolic process"/>
    <property type="evidence" value="ECO:0007669"/>
    <property type="project" value="TreeGrafter"/>
</dbReference>
<reference evidence="3 4" key="1">
    <citation type="journal article" date="2015" name="MBio">
        <title>Genome-Resolved Metagenomic Analysis Reveals Roles for Candidate Phyla and Other Microbial Community Members in Biogeochemical Transformations in Oil Reservoirs.</title>
        <authorList>
            <person name="Hu P."/>
            <person name="Tom L."/>
            <person name="Singh A."/>
            <person name="Thomas B.C."/>
            <person name="Baker B.J."/>
            <person name="Piceno Y.M."/>
            <person name="Andersen G.L."/>
            <person name="Banfield J.F."/>
        </authorList>
    </citation>
    <scope>NUCLEOTIDE SEQUENCE [LARGE SCALE GENOMIC DNA]</scope>
    <source>
        <strain evidence="3">46_26</strain>
    </source>
</reference>
<evidence type="ECO:0000256" key="1">
    <source>
        <dbReference type="ARBA" id="ARBA00023239"/>
    </source>
</evidence>
<comment type="caution">
    <text evidence="3">The sequence shown here is derived from an EMBL/GenBank/DDBJ whole genome shotgun (WGS) entry which is preliminary data.</text>
</comment>
<dbReference type="SUPFAM" id="SSF48557">
    <property type="entry name" value="L-aspartase-like"/>
    <property type="match status" value="1"/>
</dbReference>
<dbReference type="InterPro" id="IPR008948">
    <property type="entry name" value="L-Aspartase-like"/>
</dbReference>
<sequence length="458" mass="51107">MRKERDYLGELEIEDEAYYGIHTKRAIMNFPSTGEKLDETLIWAYFMVKKACALLNTELGYLDERTGNAIVKACDEWEDLKKHVVVDPLSGGAGTSINMNVNEVIANRATEILGGKKGEYLVDPIDHVNLHQSTNDTFPTSAKIATIVKLRKLIDEVINLQEKIQEKEKEFYSIRKPGRTQLMDGPPIMLGQEFGAFADALARDRWRLYKVEERIRSVNIGGTAIGTGVGAPKDYILKIVEKVREVTKVKIAKAENLIDATQNWDVFAEVHGLLKSLAVNLYKISNDIRLLGSGPNTVIGELILPAVQAGSSIMPGKINPVVPEYVMQICHMVFGHDMILNHACALGNLELNQFAPLIVHLTLKSLTLLTNACRSLASYISKIKANNERCEEHLRRSVSNLTPLIKLFGYEAVSEAIKKANWDIKKAVEILSQEKNIPVEEILKVLNLKKMTGLGYSL</sequence>
<dbReference type="Proteomes" id="UP000058636">
    <property type="component" value="Unassembled WGS sequence"/>
</dbReference>
<dbReference type="Pfam" id="PF00206">
    <property type="entry name" value="Lyase_1"/>
    <property type="match status" value="1"/>
</dbReference>
<dbReference type="AlphaFoldDB" id="A0A101ERV0"/>
<dbReference type="InterPro" id="IPR024083">
    <property type="entry name" value="Fumarase/histidase_N"/>
</dbReference>
<dbReference type="PANTHER" id="PTHR42696">
    <property type="entry name" value="ASPARTATE AMMONIA-LYASE"/>
    <property type="match status" value="1"/>
</dbReference>
<dbReference type="EMBL" id="LGFG01000012">
    <property type="protein sequence ID" value="KUK23615.1"/>
    <property type="molecule type" value="Genomic_DNA"/>
</dbReference>
<dbReference type="GO" id="GO:0008797">
    <property type="term" value="F:aspartate ammonia-lyase activity"/>
    <property type="evidence" value="ECO:0007669"/>
    <property type="project" value="TreeGrafter"/>
</dbReference>
<evidence type="ECO:0000313" key="3">
    <source>
        <dbReference type="EMBL" id="KUK23615.1"/>
    </source>
</evidence>
<dbReference type="PATRIC" id="fig|93930.3.peg.1056"/>
<gene>
    <name evidence="3" type="ORF">XD57_0273</name>
</gene>
<dbReference type="GO" id="GO:0005829">
    <property type="term" value="C:cytosol"/>
    <property type="evidence" value="ECO:0007669"/>
    <property type="project" value="TreeGrafter"/>
</dbReference>
<dbReference type="PRINTS" id="PR00149">
    <property type="entry name" value="FUMRATELYASE"/>
</dbReference>
<dbReference type="InterPro" id="IPR020557">
    <property type="entry name" value="Fumarate_lyase_CS"/>
</dbReference>
<proteinExistence type="predicted"/>
<accession>A0A101ERV0</accession>
<dbReference type="FunFam" id="1.20.200.10:FF:000001">
    <property type="entry name" value="Fumarate hydratase, mitochondrial"/>
    <property type="match status" value="1"/>
</dbReference>
<dbReference type="InterPro" id="IPR000362">
    <property type="entry name" value="Fumarate_lyase_fam"/>
</dbReference>
<dbReference type="Gene3D" id="1.10.275.10">
    <property type="entry name" value="Fumarase/aspartase (N-terminal domain)"/>
    <property type="match status" value="1"/>
</dbReference>
<dbReference type="NCBIfam" id="NF008909">
    <property type="entry name" value="PRK12273.1"/>
    <property type="match status" value="1"/>
</dbReference>
<evidence type="ECO:0000313" key="4">
    <source>
        <dbReference type="Proteomes" id="UP000058636"/>
    </source>
</evidence>
<dbReference type="InterPro" id="IPR051546">
    <property type="entry name" value="Aspartate_Ammonia-Lyase"/>
</dbReference>